<dbReference type="Pfam" id="PF14893">
    <property type="entry name" value="PNMA"/>
    <property type="match status" value="1"/>
</dbReference>
<dbReference type="STRING" id="41447.ENSSDUP00000002473"/>
<name>A0A3B4T8L4_SERDU</name>
<evidence type="ECO:0000313" key="3">
    <source>
        <dbReference type="Ensembl" id="ENSSDUP00000002473.1"/>
    </source>
</evidence>
<proteinExistence type="predicted"/>
<feature type="domain" description="Paraneoplastic antigen Ma-like N-terminal" evidence="2">
    <location>
        <begin position="7"/>
        <end position="93"/>
    </location>
</feature>
<dbReference type="GeneTree" id="ENSGT01030000234522"/>
<evidence type="ECO:0008006" key="5">
    <source>
        <dbReference type="Google" id="ProtNLM"/>
    </source>
</evidence>
<feature type="domain" description="Paraneoplastic antigen Ma-like C-terminal" evidence="1">
    <location>
        <begin position="166"/>
        <end position="326"/>
    </location>
</feature>
<reference evidence="3" key="2">
    <citation type="submission" date="2025-09" db="UniProtKB">
        <authorList>
            <consortium name="Ensembl"/>
        </authorList>
    </citation>
    <scope>IDENTIFICATION</scope>
</reference>
<reference evidence="3" key="1">
    <citation type="submission" date="2025-08" db="UniProtKB">
        <authorList>
            <consortium name="Ensembl"/>
        </authorList>
    </citation>
    <scope>IDENTIFICATION</scope>
</reference>
<sequence>MCTLRYFLKNWCRGENLEESHALLTSVPEKTETAHILETLQTVKCLGRVRVRGRMLNETTNEVLVLCECKEELTDADVPSEVLSSDGQTAWKIFTATQSSDPDLDFNHKLYALLQAEGKSTEDVQALLTPHIPSSTEAILRAVGDLFDKTVKPSAESGGYRRLRIFSGIVPTPAGEEQFDHWLEQAYLMVEESEGPAKDKRRKIMESLKGPALEVIKAVRLSNPDIAPDKCLEALENAFGLAESGDDLYFTFRMQQQQPGEKLSDFLRRLERCLSKVVQRGGLTPLAMDGARLEQLLRGAVNADLMLIQLRLRERRANPPTFLELLKEIRTEEEYESSRAKQAVLEGATLPNNILFHQRPET</sequence>
<evidence type="ECO:0000259" key="2">
    <source>
        <dbReference type="Pfam" id="PF20846"/>
    </source>
</evidence>
<dbReference type="PANTHER" id="PTHR23095:SF51">
    <property type="entry name" value="PARANEOPLASTIC ANTIGEN MA1 HOMOLOG-RELATED"/>
    <property type="match status" value="1"/>
</dbReference>
<dbReference type="AlphaFoldDB" id="A0A3B4T8L4"/>
<keyword evidence="4" id="KW-1185">Reference proteome</keyword>
<dbReference type="InterPro" id="IPR026523">
    <property type="entry name" value="PNMA"/>
</dbReference>
<dbReference type="InterPro" id="IPR048270">
    <property type="entry name" value="PNMA_C"/>
</dbReference>
<evidence type="ECO:0000313" key="4">
    <source>
        <dbReference type="Proteomes" id="UP000261420"/>
    </source>
</evidence>
<accession>A0A3B4T8L4</accession>
<organism evidence="3 4">
    <name type="scientific">Seriola dumerili</name>
    <name type="common">Greater amberjack</name>
    <name type="synonym">Caranx dumerili</name>
    <dbReference type="NCBI Taxonomy" id="41447"/>
    <lineage>
        <taxon>Eukaryota</taxon>
        <taxon>Metazoa</taxon>
        <taxon>Chordata</taxon>
        <taxon>Craniata</taxon>
        <taxon>Vertebrata</taxon>
        <taxon>Euteleostomi</taxon>
        <taxon>Actinopterygii</taxon>
        <taxon>Neopterygii</taxon>
        <taxon>Teleostei</taxon>
        <taxon>Neoteleostei</taxon>
        <taxon>Acanthomorphata</taxon>
        <taxon>Carangaria</taxon>
        <taxon>Carangiformes</taxon>
        <taxon>Carangidae</taxon>
        <taxon>Seriola</taxon>
    </lineage>
</organism>
<protein>
    <recommendedName>
        <fullName evidence="5">Paraneoplastic antigen Ma1 homolog</fullName>
    </recommendedName>
</protein>
<dbReference type="Pfam" id="PF20846">
    <property type="entry name" value="PNMA_N"/>
    <property type="match status" value="1"/>
</dbReference>
<dbReference type="Ensembl" id="ENSSDUT00000002540.1">
    <property type="protein sequence ID" value="ENSSDUP00000002473.1"/>
    <property type="gene ID" value="ENSSDUG00000001892.1"/>
</dbReference>
<dbReference type="OMA" id="FHTTQMM"/>
<dbReference type="Proteomes" id="UP000261420">
    <property type="component" value="Unplaced"/>
</dbReference>
<evidence type="ECO:0000259" key="1">
    <source>
        <dbReference type="Pfam" id="PF14893"/>
    </source>
</evidence>
<dbReference type="InterPro" id="IPR048271">
    <property type="entry name" value="PNMA_N"/>
</dbReference>
<dbReference type="PANTHER" id="PTHR23095">
    <property type="entry name" value="PARANEOPLASTIC ANTIGEN"/>
    <property type="match status" value="1"/>
</dbReference>